<dbReference type="AlphaFoldDB" id="A0A915KWA9"/>
<keyword evidence="1" id="KW-1185">Reference proteome</keyword>
<dbReference type="Proteomes" id="UP000887565">
    <property type="component" value="Unplaced"/>
</dbReference>
<name>A0A915KWA9_ROMCU</name>
<accession>A0A915KWA9</accession>
<evidence type="ECO:0000313" key="2">
    <source>
        <dbReference type="WBParaSite" id="nRc.2.0.1.t43222-RA"/>
    </source>
</evidence>
<sequence>MKAKDVKYDIEQIVWLINKRKAKGVEDYPHPQDKLPFGDDNNWRLLWEEQFGRMPGIQNLNYGHIVYTFTIDNFLNEMRVLDDFFHDPANLLIVSINPIGFQEENFVEDSLDSLLAFPSLLDTAILEKQGHPIRS</sequence>
<protein>
    <submittedName>
        <fullName evidence="2">Uncharacterized protein</fullName>
    </submittedName>
</protein>
<reference evidence="2" key="1">
    <citation type="submission" date="2022-11" db="UniProtKB">
        <authorList>
            <consortium name="WormBaseParasite"/>
        </authorList>
    </citation>
    <scope>IDENTIFICATION</scope>
</reference>
<dbReference type="WBParaSite" id="nRc.2.0.1.t43222-RA">
    <property type="protein sequence ID" value="nRc.2.0.1.t43222-RA"/>
    <property type="gene ID" value="nRc.2.0.1.g43222"/>
</dbReference>
<organism evidence="1 2">
    <name type="scientific">Romanomermis culicivorax</name>
    <name type="common">Nematode worm</name>
    <dbReference type="NCBI Taxonomy" id="13658"/>
    <lineage>
        <taxon>Eukaryota</taxon>
        <taxon>Metazoa</taxon>
        <taxon>Ecdysozoa</taxon>
        <taxon>Nematoda</taxon>
        <taxon>Enoplea</taxon>
        <taxon>Dorylaimia</taxon>
        <taxon>Mermithida</taxon>
        <taxon>Mermithoidea</taxon>
        <taxon>Mermithidae</taxon>
        <taxon>Romanomermis</taxon>
    </lineage>
</organism>
<proteinExistence type="predicted"/>
<evidence type="ECO:0000313" key="1">
    <source>
        <dbReference type="Proteomes" id="UP000887565"/>
    </source>
</evidence>